<sequence>MRGRDRHQQPDSAPESADERTTRIRQNISASANVAAEVLVTVDFDELGTAEQIAYAQALATVAMVGRLDQIMWQMEQMEPSPPKVTEDLMDRLDQMAQELRWIRDTTVGQRAESSSRWRNSPSVVRQPGPRDEPDRAEVCQTCLAPHDQPVRDG</sequence>
<keyword evidence="3" id="KW-1185">Reference proteome</keyword>
<evidence type="ECO:0000313" key="3">
    <source>
        <dbReference type="Proteomes" id="UP000604475"/>
    </source>
</evidence>
<dbReference type="RefSeq" id="WP_203002362.1">
    <property type="nucleotide sequence ID" value="NZ_JADWYU010000104.1"/>
</dbReference>
<protein>
    <submittedName>
        <fullName evidence="2">Uncharacterized protein</fullName>
    </submittedName>
</protein>
<comment type="caution">
    <text evidence="2">The sequence shown here is derived from an EMBL/GenBank/DDBJ whole genome shotgun (WGS) entry which is preliminary data.</text>
</comment>
<feature type="region of interest" description="Disordered" evidence="1">
    <location>
        <begin position="1"/>
        <end position="21"/>
    </location>
</feature>
<evidence type="ECO:0000313" key="2">
    <source>
        <dbReference type="EMBL" id="MBL7626764.1"/>
    </source>
</evidence>
<feature type="compositionally biased region" description="Polar residues" evidence="1">
    <location>
        <begin position="107"/>
        <end position="124"/>
    </location>
</feature>
<evidence type="ECO:0000256" key="1">
    <source>
        <dbReference type="SAM" id="MobiDB-lite"/>
    </source>
</evidence>
<accession>A0A937RD98</accession>
<dbReference type="EMBL" id="JAEACQ010000148">
    <property type="protein sequence ID" value="MBL7626764.1"/>
    <property type="molecule type" value="Genomic_DNA"/>
</dbReference>
<proteinExistence type="predicted"/>
<dbReference type="AlphaFoldDB" id="A0A937RD98"/>
<feature type="region of interest" description="Disordered" evidence="1">
    <location>
        <begin position="106"/>
        <end position="137"/>
    </location>
</feature>
<name>A0A937RD98_9ACTN</name>
<gene>
    <name evidence="2" type="ORF">I7412_06190</name>
</gene>
<dbReference type="Proteomes" id="UP000604475">
    <property type="component" value="Unassembled WGS sequence"/>
</dbReference>
<reference evidence="2" key="1">
    <citation type="submission" date="2020-12" db="EMBL/GenBank/DDBJ databases">
        <title>Genomic characterization of non-nitrogen-fixing Frankia strains.</title>
        <authorList>
            <person name="Carlos-Shanley C."/>
            <person name="Guerra T."/>
            <person name="Hahn D."/>
        </authorList>
    </citation>
    <scope>NUCLEOTIDE SEQUENCE</scope>
    <source>
        <strain evidence="2">CN6</strain>
    </source>
</reference>
<organism evidence="2 3">
    <name type="scientific">Frankia nepalensis</name>
    <dbReference type="NCBI Taxonomy" id="1836974"/>
    <lineage>
        <taxon>Bacteria</taxon>
        <taxon>Bacillati</taxon>
        <taxon>Actinomycetota</taxon>
        <taxon>Actinomycetes</taxon>
        <taxon>Frankiales</taxon>
        <taxon>Frankiaceae</taxon>
        <taxon>Frankia</taxon>
    </lineage>
</organism>